<evidence type="ECO:0000313" key="2">
    <source>
        <dbReference type="EMBL" id="KGN58560.1"/>
    </source>
</evidence>
<name>A0A0A0L9F6_CUCSA</name>
<keyword evidence="1" id="KW-0732">Signal</keyword>
<protein>
    <submittedName>
        <fullName evidence="2">Uncharacterized protein</fullName>
    </submittedName>
</protein>
<sequence length="101" mass="11633">MIKYHNFGLFLIFMLKFEHLSIVNPSIELQNCSPSGSFVNLLQHERINDSRCCILFSSKAFGMFNNLGHPHIFKHLRLGKIVTFDDSSFVITSFHCSKLII</sequence>
<organism evidence="2 3">
    <name type="scientific">Cucumis sativus</name>
    <name type="common">Cucumber</name>
    <dbReference type="NCBI Taxonomy" id="3659"/>
    <lineage>
        <taxon>Eukaryota</taxon>
        <taxon>Viridiplantae</taxon>
        <taxon>Streptophyta</taxon>
        <taxon>Embryophyta</taxon>
        <taxon>Tracheophyta</taxon>
        <taxon>Spermatophyta</taxon>
        <taxon>Magnoliopsida</taxon>
        <taxon>eudicotyledons</taxon>
        <taxon>Gunneridae</taxon>
        <taxon>Pentapetalae</taxon>
        <taxon>rosids</taxon>
        <taxon>fabids</taxon>
        <taxon>Cucurbitales</taxon>
        <taxon>Cucurbitaceae</taxon>
        <taxon>Benincaseae</taxon>
        <taxon>Cucumis</taxon>
    </lineage>
</organism>
<evidence type="ECO:0000256" key="1">
    <source>
        <dbReference type="SAM" id="SignalP"/>
    </source>
</evidence>
<proteinExistence type="predicted"/>
<feature type="signal peptide" evidence="1">
    <location>
        <begin position="1"/>
        <end position="23"/>
    </location>
</feature>
<evidence type="ECO:0000313" key="3">
    <source>
        <dbReference type="Proteomes" id="UP000029981"/>
    </source>
</evidence>
<dbReference type="Gramene" id="KGN58560">
    <property type="protein sequence ID" value="KGN58560"/>
    <property type="gene ID" value="Csa_3G684420"/>
</dbReference>
<feature type="chain" id="PRO_5001965861" evidence="1">
    <location>
        <begin position="24"/>
        <end position="101"/>
    </location>
</feature>
<keyword evidence="3" id="KW-1185">Reference proteome</keyword>
<dbReference type="AlphaFoldDB" id="A0A0A0L9F6"/>
<dbReference type="Proteomes" id="UP000029981">
    <property type="component" value="Chromosome 3"/>
</dbReference>
<reference evidence="2 3" key="3">
    <citation type="journal article" date="2010" name="BMC Genomics">
        <title>Transcriptome sequencing and comparative analysis of cucumber flowers with different sex types.</title>
        <authorList>
            <person name="Guo S."/>
            <person name="Zheng Y."/>
            <person name="Joung J.G."/>
            <person name="Liu S."/>
            <person name="Zhang Z."/>
            <person name="Crasta O.R."/>
            <person name="Sobral B.W."/>
            <person name="Xu Y."/>
            <person name="Huang S."/>
            <person name="Fei Z."/>
        </authorList>
    </citation>
    <scope>NUCLEOTIDE SEQUENCE [LARGE SCALE GENOMIC DNA]</scope>
    <source>
        <strain evidence="3">cv. 9930</strain>
    </source>
</reference>
<accession>A0A0A0L9F6</accession>
<reference evidence="2 3" key="4">
    <citation type="journal article" date="2011" name="BMC Genomics">
        <title>RNA-Seq improves annotation of protein-coding genes in the cucumber genome.</title>
        <authorList>
            <person name="Li Z."/>
            <person name="Zhang Z."/>
            <person name="Yan P."/>
            <person name="Huang S."/>
            <person name="Fei Z."/>
            <person name="Lin K."/>
        </authorList>
    </citation>
    <scope>NUCLEOTIDE SEQUENCE [LARGE SCALE GENOMIC DNA]</scope>
    <source>
        <strain evidence="3">cv. 9930</strain>
    </source>
</reference>
<gene>
    <name evidence="2" type="ORF">Csa_3G684420</name>
</gene>
<dbReference type="EMBL" id="CM002924">
    <property type="protein sequence ID" value="KGN58560.1"/>
    <property type="molecule type" value="Genomic_DNA"/>
</dbReference>
<reference evidence="2 3" key="2">
    <citation type="journal article" date="2009" name="PLoS ONE">
        <title>An integrated genetic and cytogenetic map of the cucumber genome.</title>
        <authorList>
            <person name="Ren Y."/>
            <person name="Zhang Z."/>
            <person name="Liu J."/>
            <person name="Staub J.E."/>
            <person name="Han Y."/>
            <person name="Cheng Z."/>
            <person name="Li X."/>
            <person name="Lu J."/>
            <person name="Miao H."/>
            <person name="Kang H."/>
            <person name="Xie B."/>
            <person name="Gu X."/>
            <person name="Wang X."/>
            <person name="Du Y."/>
            <person name="Jin W."/>
            <person name="Huang S."/>
        </authorList>
    </citation>
    <scope>NUCLEOTIDE SEQUENCE [LARGE SCALE GENOMIC DNA]</scope>
    <source>
        <strain evidence="3">cv. 9930</strain>
    </source>
</reference>
<reference evidence="2 3" key="1">
    <citation type="journal article" date="2009" name="Nat. Genet.">
        <title>The genome of the cucumber, Cucumis sativus L.</title>
        <authorList>
            <person name="Huang S."/>
            <person name="Li R."/>
            <person name="Zhang Z."/>
            <person name="Li L."/>
            <person name="Gu X."/>
            <person name="Fan W."/>
            <person name="Lucas W.J."/>
            <person name="Wang X."/>
            <person name="Xie B."/>
            <person name="Ni P."/>
            <person name="Ren Y."/>
            <person name="Zhu H."/>
            <person name="Li J."/>
            <person name="Lin K."/>
            <person name="Jin W."/>
            <person name="Fei Z."/>
            <person name="Li G."/>
            <person name="Staub J."/>
            <person name="Kilian A."/>
            <person name="van der Vossen E.A."/>
            <person name="Wu Y."/>
            <person name="Guo J."/>
            <person name="He J."/>
            <person name="Jia Z."/>
            <person name="Ren Y."/>
            <person name="Tian G."/>
            <person name="Lu Y."/>
            <person name="Ruan J."/>
            <person name="Qian W."/>
            <person name="Wang M."/>
            <person name="Huang Q."/>
            <person name="Li B."/>
            <person name="Xuan Z."/>
            <person name="Cao J."/>
            <person name="Asan"/>
            <person name="Wu Z."/>
            <person name="Zhang J."/>
            <person name="Cai Q."/>
            <person name="Bai Y."/>
            <person name="Zhao B."/>
            <person name="Han Y."/>
            <person name="Li Y."/>
            <person name="Li X."/>
            <person name="Wang S."/>
            <person name="Shi Q."/>
            <person name="Liu S."/>
            <person name="Cho W.K."/>
            <person name="Kim J.Y."/>
            <person name="Xu Y."/>
            <person name="Heller-Uszynska K."/>
            <person name="Miao H."/>
            <person name="Cheng Z."/>
            <person name="Zhang S."/>
            <person name="Wu J."/>
            <person name="Yang Y."/>
            <person name="Kang H."/>
            <person name="Li M."/>
            <person name="Liang H."/>
            <person name="Ren X."/>
            <person name="Shi Z."/>
            <person name="Wen M."/>
            <person name="Jian M."/>
            <person name="Yang H."/>
            <person name="Zhang G."/>
            <person name="Yang Z."/>
            <person name="Chen R."/>
            <person name="Liu S."/>
            <person name="Li J."/>
            <person name="Ma L."/>
            <person name="Liu H."/>
            <person name="Zhou Y."/>
            <person name="Zhao J."/>
            <person name="Fang X."/>
            <person name="Li G."/>
            <person name="Fang L."/>
            <person name="Li Y."/>
            <person name="Liu D."/>
            <person name="Zheng H."/>
            <person name="Zhang Y."/>
            <person name="Qin N."/>
            <person name="Li Z."/>
            <person name="Yang G."/>
            <person name="Yang S."/>
            <person name="Bolund L."/>
            <person name="Kristiansen K."/>
            <person name="Zheng H."/>
            <person name="Li S."/>
            <person name="Zhang X."/>
            <person name="Yang H."/>
            <person name="Wang J."/>
            <person name="Sun R."/>
            <person name="Zhang B."/>
            <person name="Jiang S."/>
            <person name="Wang J."/>
            <person name="Du Y."/>
            <person name="Li S."/>
        </authorList>
    </citation>
    <scope>NUCLEOTIDE SEQUENCE [LARGE SCALE GENOMIC DNA]</scope>
    <source>
        <strain evidence="3">cv. 9930</strain>
    </source>
</reference>